<comment type="similarity">
    <text evidence="2">Belongs to the ING family.</text>
</comment>
<dbReference type="SMART" id="SM01408">
    <property type="entry name" value="ING"/>
    <property type="match status" value="1"/>
</dbReference>
<dbReference type="InterPro" id="IPR001965">
    <property type="entry name" value="Znf_PHD"/>
</dbReference>
<proteinExistence type="inferred from homology"/>
<dbReference type="GO" id="GO:0006355">
    <property type="term" value="P:regulation of DNA-templated transcription"/>
    <property type="evidence" value="ECO:0007669"/>
    <property type="project" value="TreeGrafter"/>
</dbReference>
<evidence type="ECO:0000313" key="12">
    <source>
        <dbReference type="EMBL" id="OLL23507.1"/>
    </source>
</evidence>
<dbReference type="Gene3D" id="3.30.40.10">
    <property type="entry name" value="Zinc/RING finger domain, C3HC4 (zinc finger)"/>
    <property type="match status" value="1"/>
</dbReference>
<evidence type="ECO:0000256" key="2">
    <source>
        <dbReference type="ARBA" id="ARBA00010210"/>
    </source>
</evidence>
<dbReference type="InterPro" id="IPR013083">
    <property type="entry name" value="Znf_RING/FYVE/PHD"/>
</dbReference>
<sequence length="213" mass="24088">MADAAAVLAEYIQSLDNLPAEIAHVFAELRFKETRYTDVRRNIARRDSQLHKFIKTHGGLAENKKEAHYYPKISSDFAKARQLQDEKCVLTEKALELIDRHIRRLDDEISKLQVDGQIPVDVILSQTATKAPHPPSRPPKRSAAHSIAMEHADSMSSTNGDEDNQVYCYCQTVSYGNMIACDNENCPREWFHWGCVGLTAEPKGTCDCKKQNK</sequence>
<dbReference type="CDD" id="cd15505">
    <property type="entry name" value="PHD_ING"/>
    <property type="match status" value="1"/>
</dbReference>
<dbReference type="PANTHER" id="PTHR10333">
    <property type="entry name" value="INHIBITOR OF GROWTH PROTEIN"/>
    <property type="match status" value="1"/>
</dbReference>
<feature type="domain" description="Inhibitor of growth protein N-terminal histone-binding" evidence="11">
    <location>
        <begin position="7"/>
        <end position="112"/>
    </location>
</feature>
<dbReference type="GO" id="GO:0006281">
    <property type="term" value="P:DNA repair"/>
    <property type="evidence" value="ECO:0007669"/>
    <property type="project" value="EnsemblFungi"/>
</dbReference>
<dbReference type="STRING" id="1198029.A0A1U7LLI1"/>
<reference evidence="12 13" key="1">
    <citation type="submission" date="2016-04" db="EMBL/GenBank/DDBJ databases">
        <title>Evolutionary innovation and constraint leading to complex multicellularity in the Ascomycota.</title>
        <authorList>
            <person name="Cisse O."/>
            <person name="Nguyen A."/>
            <person name="Hewitt D.A."/>
            <person name="Jedd G."/>
            <person name="Stajich J.E."/>
        </authorList>
    </citation>
    <scope>NUCLEOTIDE SEQUENCE [LARGE SCALE GENOMIC DNA]</scope>
    <source>
        <strain evidence="12 13">DAH-3</strain>
    </source>
</reference>
<dbReference type="SMART" id="SM00249">
    <property type="entry name" value="PHD"/>
    <property type="match status" value="1"/>
</dbReference>
<evidence type="ECO:0000256" key="8">
    <source>
        <dbReference type="PIRSR" id="PIRSR628651-50"/>
    </source>
</evidence>
<dbReference type="CDD" id="cd16858">
    <property type="entry name" value="ING_ING3_Yng2p"/>
    <property type="match status" value="1"/>
</dbReference>
<keyword evidence="4" id="KW-0863">Zinc-finger</keyword>
<keyword evidence="6" id="KW-0156">Chromatin regulator</keyword>
<dbReference type="GO" id="GO:0032777">
    <property type="term" value="C:piccolo histone acetyltransferase complex"/>
    <property type="evidence" value="ECO:0007669"/>
    <property type="project" value="EnsemblFungi"/>
</dbReference>
<dbReference type="InterPro" id="IPR011011">
    <property type="entry name" value="Znf_FYVE_PHD"/>
</dbReference>
<evidence type="ECO:0000256" key="1">
    <source>
        <dbReference type="ARBA" id="ARBA00004123"/>
    </source>
</evidence>
<dbReference type="OMA" id="GPNCKYE"/>
<dbReference type="GO" id="GO:0008270">
    <property type="term" value="F:zinc ion binding"/>
    <property type="evidence" value="ECO:0007669"/>
    <property type="project" value="UniProtKB-KW"/>
</dbReference>
<dbReference type="PANTHER" id="PTHR10333:SF42">
    <property type="entry name" value="INHIBITOR OF GROWTH PROTEIN 5"/>
    <property type="match status" value="1"/>
</dbReference>
<dbReference type="GO" id="GO:0140002">
    <property type="term" value="F:histone H3K4me3 reader activity"/>
    <property type="evidence" value="ECO:0007669"/>
    <property type="project" value="EnsemblFungi"/>
</dbReference>
<dbReference type="AlphaFoldDB" id="A0A1U7LLI1"/>
<evidence type="ECO:0000313" key="13">
    <source>
        <dbReference type="Proteomes" id="UP000186594"/>
    </source>
</evidence>
<feature type="site" description="Histone H3K4me3 binding" evidence="8">
    <location>
        <position position="167"/>
    </location>
</feature>
<dbReference type="GO" id="GO:0005634">
    <property type="term" value="C:nucleus"/>
    <property type="evidence" value="ECO:0007669"/>
    <property type="project" value="UniProtKB-SubCell"/>
</dbReference>
<feature type="site" description="Histone H3K4me3 binding" evidence="8">
    <location>
        <position position="182"/>
    </location>
</feature>
<accession>A0A1U7LLI1</accession>
<dbReference type="InterPro" id="IPR024610">
    <property type="entry name" value="ING_N_histone-binding"/>
</dbReference>
<dbReference type="GO" id="GO:0005829">
    <property type="term" value="C:cytosol"/>
    <property type="evidence" value="ECO:0007669"/>
    <property type="project" value="EnsemblFungi"/>
</dbReference>
<evidence type="ECO:0000256" key="4">
    <source>
        <dbReference type="ARBA" id="ARBA00022771"/>
    </source>
</evidence>
<feature type="site" description="Histone H3K4me3 binding" evidence="8">
    <location>
        <position position="178"/>
    </location>
</feature>
<evidence type="ECO:0000256" key="9">
    <source>
        <dbReference type="SAM" id="MobiDB-lite"/>
    </source>
</evidence>
<keyword evidence="3" id="KW-0479">Metal-binding</keyword>
<dbReference type="GO" id="GO:0035267">
    <property type="term" value="C:NuA4 histone acetyltransferase complex"/>
    <property type="evidence" value="ECO:0007669"/>
    <property type="project" value="EnsemblFungi"/>
</dbReference>
<evidence type="ECO:0000259" key="11">
    <source>
        <dbReference type="SMART" id="SM01408"/>
    </source>
</evidence>
<dbReference type="Proteomes" id="UP000186594">
    <property type="component" value="Unassembled WGS sequence"/>
</dbReference>
<feature type="site" description="Histone H3K4me3 binding" evidence="8">
    <location>
        <position position="190"/>
    </location>
</feature>
<gene>
    <name evidence="12" type="ORF">NEOLI_001246</name>
</gene>
<keyword evidence="5" id="KW-0862">Zinc</keyword>
<evidence type="ECO:0000256" key="5">
    <source>
        <dbReference type="ARBA" id="ARBA00022833"/>
    </source>
</evidence>
<feature type="domain" description="Zinc finger PHD-type" evidence="10">
    <location>
        <begin position="167"/>
        <end position="212"/>
    </location>
</feature>
<keyword evidence="7" id="KW-0539">Nucleus</keyword>
<dbReference type="Pfam" id="PF12998">
    <property type="entry name" value="ING"/>
    <property type="match status" value="1"/>
</dbReference>
<dbReference type="InterPro" id="IPR028651">
    <property type="entry name" value="ING_fam"/>
</dbReference>
<name>A0A1U7LLI1_NEOID</name>
<dbReference type="GO" id="GO:0000786">
    <property type="term" value="C:nucleosome"/>
    <property type="evidence" value="ECO:0007669"/>
    <property type="project" value="EnsemblFungi"/>
</dbReference>
<comment type="subcellular location">
    <subcellularLocation>
        <location evidence="1">Nucleus</location>
    </subcellularLocation>
</comment>
<dbReference type="Gene3D" id="6.10.140.1740">
    <property type="match status" value="1"/>
</dbReference>
<evidence type="ECO:0000256" key="3">
    <source>
        <dbReference type="ARBA" id="ARBA00022723"/>
    </source>
</evidence>
<evidence type="ECO:0000256" key="6">
    <source>
        <dbReference type="ARBA" id="ARBA00022853"/>
    </source>
</evidence>
<evidence type="ECO:0000256" key="7">
    <source>
        <dbReference type="ARBA" id="ARBA00023242"/>
    </source>
</evidence>
<dbReference type="EMBL" id="LXFE01001513">
    <property type="protein sequence ID" value="OLL23507.1"/>
    <property type="molecule type" value="Genomic_DNA"/>
</dbReference>
<keyword evidence="13" id="KW-1185">Reference proteome</keyword>
<comment type="caution">
    <text evidence="12">The sequence shown here is derived from an EMBL/GenBank/DDBJ whole genome shotgun (WGS) entry which is preliminary data.</text>
</comment>
<protein>
    <submittedName>
        <fullName evidence="12">Chromatin modification-related protein YNG2</fullName>
    </submittedName>
</protein>
<evidence type="ECO:0000259" key="10">
    <source>
        <dbReference type="SMART" id="SM00249"/>
    </source>
</evidence>
<dbReference type="OrthoDB" id="5411773at2759"/>
<dbReference type="SUPFAM" id="SSF57903">
    <property type="entry name" value="FYVE/PHD zinc finger"/>
    <property type="match status" value="1"/>
</dbReference>
<feature type="region of interest" description="Disordered" evidence="9">
    <location>
        <begin position="127"/>
        <end position="146"/>
    </location>
</feature>
<organism evidence="12 13">
    <name type="scientific">Neolecta irregularis (strain DAH-3)</name>
    <dbReference type="NCBI Taxonomy" id="1198029"/>
    <lineage>
        <taxon>Eukaryota</taxon>
        <taxon>Fungi</taxon>
        <taxon>Dikarya</taxon>
        <taxon>Ascomycota</taxon>
        <taxon>Taphrinomycotina</taxon>
        <taxon>Neolectales</taxon>
        <taxon>Neolectaceae</taxon>
        <taxon>Neolecta</taxon>
    </lineage>
</organism>
<dbReference type="GO" id="GO:0004402">
    <property type="term" value="F:histone acetyltransferase activity"/>
    <property type="evidence" value="ECO:0007669"/>
    <property type="project" value="EnsemblFungi"/>
</dbReference>